<feature type="domain" description="Major facilitator superfamily (MFS) profile" evidence="8">
    <location>
        <begin position="1"/>
        <end position="436"/>
    </location>
</feature>
<keyword evidence="2" id="KW-0813">Transport</keyword>
<comment type="caution">
    <text evidence="9">The sequence shown here is derived from an EMBL/GenBank/DDBJ whole genome shotgun (WGS) entry which is preliminary data.</text>
</comment>
<evidence type="ECO:0000256" key="3">
    <source>
        <dbReference type="ARBA" id="ARBA00022475"/>
    </source>
</evidence>
<sequence length="448" mass="47650">MVVLDTSVVSTSLSTMQRELDASLETLEWIVNAYILCFAVLLMTASALGDRFGRRLVFAVGIGVFTTASAACAMAGSLEWLIAFRATQGVGAALIMPLSVSLLSAAFPPEQRAKAMGQFSGIIGLAVLAGPVIGSAVTEGIAWPWIFWLNVPIGLFLLATLWSRVSESHGPNIALDIRGLLLLTCGVLGLVWGLIRIGGETWYSYEVLLPITMGLLCILLFVGWELRALHPMLPMRMFRSRTFSMGNAANFLLYTSLISALFFIAQYLQVGQGYSPLGTGLRMLPWTAIAFVIAPVVGNLVNRLGEKRLVVCGLFMHTVGMLWMGIIAAPDTSYGAFIAPMIISGCGLSMAQTSTMSVVIGSVASNEIGKASGVFNMLRQLGSVFGIAVLAIVFAANGDYTSAQMFTNGFAPAILVSGVLSLAGLLVGMALPERKRKLTTNPPAAYES</sequence>
<feature type="transmembrane region" description="Helical" evidence="7">
    <location>
        <begin position="29"/>
        <end position="49"/>
    </location>
</feature>
<feature type="transmembrane region" description="Helical" evidence="7">
    <location>
        <begin position="119"/>
        <end position="137"/>
    </location>
</feature>
<evidence type="ECO:0000256" key="5">
    <source>
        <dbReference type="ARBA" id="ARBA00022989"/>
    </source>
</evidence>
<dbReference type="NCBIfam" id="TIGR00711">
    <property type="entry name" value="efflux_EmrB"/>
    <property type="match status" value="1"/>
</dbReference>
<keyword evidence="10" id="KW-1185">Reference proteome</keyword>
<dbReference type="PROSITE" id="PS50850">
    <property type="entry name" value="MFS"/>
    <property type="match status" value="1"/>
</dbReference>
<dbReference type="Gene3D" id="1.20.1720.10">
    <property type="entry name" value="Multidrug resistance protein D"/>
    <property type="match status" value="1"/>
</dbReference>
<gene>
    <name evidence="9" type="ORF">H8B09_09985</name>
</gene>
<evidence type="ECO:0000256" key="2">
    <source>
        <dbReference type="ARBA" id="ARBA00022448"/>
    </source>
</evidence>
<feature type="transmembrane region" description="Helical" evidence="7">
    <location>
        <begin position="309"/>
        <end position="328"/>
    </location>
</feature>
<feature type="transmembrane region" description="Helical" evidence="7">
    <location>
        <begin position="410"/>
        <end position="431"/>
    </location>
</feature>
<dbReference type="PANTHER" id="PTHR42718">
    <property type="entry name" value="MAJOR FACILITATOR SUPERFAMILY MULTIDRUG TRANSPORTER MFSC"/>
    <property type="match status" value="1"/>
</dbReference>
<dbReference type="PANTHER" id="PTHR42718:SF46">
    <property type="entry name" value="BLR6921 PROTEIN"/>
    <property type="match status" value="1"/>
</dbReference>
<dbReference type="EMBL" id="JACXZA010000002">
    <property type="protein sequence ID" value="MBD3919084.1"/>
    <property type="molecule type" value="Genomic_DNA"/>
</dbReference>
<name>A0ABR8MY14_9BACL</name>
<dbReference type="SUPFAM" id="SSF103473">
    <property type="entry name" value="MFS general substrate transporter"/>
    <property type="match status" value="1"/>
</dbReference>
<feature type="transmembrane region" description="Helical" evidence="7">
    <location>
        <begin position="247"/>
        <end position="268"/>
    </location>
</feature>
<evidence type="ECO:0000313" key="10">
    <source>
        <dbReference type="Proteomes" id="UP000609346"/>
    </source>
</evidence>
<reference evidence="9 10" key="1">
    <citation type="submission" date="2020-09" db="EMBL/GenBank/DDBJ databases">
        <title>Paenibacillus sp. strain PR3 16S rRNA gene Genome sequencing and assembly.</title>
        <authorList>
            <person name="Kim J."/>
        </authorList>
    </citation>
    <scope>NUCLEOTIDE SEQUENCE [LARGE SCALE GENOMIC DNA]</scope>
    <source>
        <strain evidence="9 10">PR3</strain>
    </source>
</reference>
<feature type="transmembrane region" description="Helical" evidence="7">
    <location>
        <begin position="207"/>
        <end position="226"/>
    </location>
</feature>
<dbReference type="Gene3D" id="1.20.1250.20">
    <property type="entry name" value="MFS general substrate transporter like domains"/>
    <property type="match status" value="1"/>
</dbReference>
<keyword evidence="6 7" id="KW-0472">Membrane</keyword>
<evidence type="ECO:0000256" key="6">
    <source>
        <dbReference type="ARBA" id="ARBA00023136"/>
    </source>
</evidence>
<keyword evidence="4 7" id="KW-0812">Transmembrane</keyword>
<dbReference type="InterPro" id="IPR020846">
    <property type="entry name" value="MFS_dom"/>
</dbReference>
<evidence type="ECO:0000256" key="4">
    <source>
        <dbReference type="ARBA" id="ARBA00022692"/>
    </source>
</evidence>
<feature type="transmembrane region" description="Helical" evidence="7">
    <location>
        <begin position="56"/>
        <end position="76"/>
    </location>
</feature>
<dbReference type="InterPro" id="IPR004638">
    <property type="entry name" value="EmrB-like"/>
</dbReference>
<dbReference type="Proteomes" id="UP000609346">
    <property type="component" value="Unassembled WGS sequence"/>
</dbReference>
<protein>
    <submittedName>
        <fullName evidence="9">MFS transporter</fullName>
    </submittedName>
</protein>
<feature type="transmembrane region" description="Helical" evidence="7">
    <location>
        <begin position="175"/>
        <end position="195"/>
    </location>
</feature>
<keyword evidence="3" id="KW-1003">Cell membrane</keyword>
<feature type="transmembrane region" description="Helical" evidence="7">
    <location>
        <begin position="381"/>
        <end position="398"/>
    </location>
</feature>
<dbReference type="Pfam" id="PF07690">
    <property type="entry name" value="MFS_1"/>
    <property type="match status" value="1"/>
</dbReference>
<evidence type="ECO:0000256" key="1">
    <source>
        <dbReference type="ARBA" id="ARBA00004651"/>
    </source>
</evidence>
<dbReference type="InterPro" id="IPR036259">
    <property type="entry name" value="MFS_trans_sf"/>
</dbReference>
<dbReference type="CDD" id="cd17321">
    <property type="entry name" value="MFS_MMR_MDR_like"/>
    <property type="match status" value="1"/>
</dbReference>
<evidence type="ECO:0000259" key="8">
    <source>
        <dbReference type="PROSITE" id="PS50850"/>
    </source>
</evidence>
<feature type="transmembrane region" description="Helical" evidence="7">
    <location>
        <begin position="82"/>
        <end position="107"/>
    </location>
</feature>
<evidence type="ECO:0000313" key="9">
    <source>
        <dbReference type="EMBL" id="MBD3919084.1"/>
    </source>
</evidence>
<evidence type="ECO:0000256" key="7">
    <source>
        <dbReference type="SAM" id="Phobius"/>
    </source>
</evidence>
<proteinExistence type="predicted"/>
<accession>A0ABR8MY14</accession>
<keyword evidence="5 7" id="KW-1133">Transmembrane helix</keyword>
<organism evidence="9 10">
    <name type="scientific">Paenibacillus terricola</name>
    <dbReference type="NCBI Taxonomy" id="2763503"/>
    <lineage>
        <taxon>Bacteria</taxon>
        <taxon>Bacillati</taxon>
        <taxon>Bacillota</taxon>
        <taxon>Bacilli</taxon>
        <taxon>Bacillales</taxon>
        <taxon>Paenibacillaceae</taxon>
        <taxon>Paenibacillus</taxon>
    </lineage>
</organism>
<feature type="transmembrane region" description="Helical" evidence="7">
    <location>
        <begin position="283"/>
        <end position="302"/>
    </location>
</feature>
<feature type="transmembrane region" description="Helical" evidence="7">
    <location>
        <begin position="334"/>
        <end position="360"/>
    </location>
</feature>
<comment type="subcellular location">
    <subcellularLocation>
        <location evidence="1">Cell membrane</location>
        <topology evidence="1">Multi-pass membrane protein</topology>
    </subcellularLocation>
</comment>
<dbReference type="InterPro" id="IPR011701">
    <property type="entry name" value="MFS"/>
</dbReference>
<feature type="transmembrane region" description="Helical" evidence="7">
    <location>
        <begin position="143"/>
        <end position="163"/>
    </location>
</feature>